<proteinExistence type="predicted"/>
<dbReference type="Proteomes" id="UP001523216">
    <property type="component" value="Unassembled WGS sequence"/>
</dbReference>
<accession>A0ABT0YGW3</accession>
<name>A0ABT0YGW3_9ACTN</name>
<organism evidence="2 3">
    <name type="scientific">Paractinoplanes hotanensis</name>
    <dbReference type="NCBI Taxonomy" id="2906497"/>
    <lineage>
        <taxon>Bacteria</taxon>
        <taxon>Bacillati</taxon>
        <taxon>Actinomycetota</taxon>
        <taxon>Actinomycetes</taxon>
        <taxon>Micromonosporales</taxon>
        <taxon>Micromonosporaceae</taxon>
        <taxon>Paractinoplanes</taxon>
    </lineage>
</organism>
<evidence type="ECO:0000313" key="2">
    <source>
        <dbReference type="EMBL" id="MCM4084737.1"/>
    </source>
</evidence>
<reference evidence="2 3" key="1">
    <citation type="submission" date="2022-06" db="EMBL/GenBank/DDBJ databases">
        <title>Actinoplanes abujensis sp. nov., isolated from Nigerian arid soil.</title>
        <authorList>
            <person name="Ding P."/>
        </authorList>
    </citation>
    <scope>NUCLEOTIDE SEQUENCE [LARGE SCALE GENOMIC DNA]</scope>
    <source>
        <strain evidence="3">TRM88002</strain>
    </source>
</reference>
<dbReference type="EMBL" id="JAMQOL010000082">
    <property type="protein sequence ID" value="MCM4084737.1"/>
    <property type="molecule type" value="Genomic_DNA"/>
</dbReference>
<feature type="region of interest" description="Disordered" evidence="1">
    <location>
        <begin position="262"/>
        <end position="413"/>
    </location>
</feature>
<gene>
    <name evidence="2" type="ORF">LXN57_45130</name>
</gene>
<feature type="region of interest" description="Disordered" evidence="1">
    <location>
        <begin position="210"/>
        <end position="233"/>
    </location>
</feature>
<comment type="caution">
    <text evidence="2">The sequence shown here is derived from an EMBL/GenBank/DDBJ whole genome shotgun (WGS) entry which is preliminary data.</text>
</comment>
<sequence length="425" mass="45782">MSEEWRPPKLEPGGQSADEAGPGPALLAPKAFKPIPADRPARELGEYLRELIRSTKLTLERTAQKSGLPKSTMSTTVNGTAKGRQSVQDLLDALAAVGRELTTEELDKVWQLYEVGRRNLIAQQEEKKARQRADAPMSRSVVQPTAQDITVFAHAVVGGMTITSTSIELPRRVPGEHLQLTRSAMFRQTHGVEDDGGYRRRINLTRIDALNREGPTAPSTRAARTLPSPRPVDAREEVDLEDWISSLGRAYRRPNDRYAALAVPESGAPVQPAASAPDGRETKHIPDHPASLADTDANSRDAGPMASRPAALIRTPRDSADDVPTAARPAPIALADSTPPVGRPAPLALADPDSIAAGSAPPVSSTPGARPTPGRRIPLRLIPAVSDASSEDPADRPQVTAPNAEAPEDRPRRGFRALLRRWIEE</sequence>
<feature type="compositionally biased region" description="Basic and acidic residues" evidence="1">
    <location>
        <begin position="278"/>
        <end position="287"/>
    </location>
</feature>
<feature type="compositionally biased region" description="Low complexity" evidence="1">
    <location>
        <begin position="20"/>
        <end position="35"/>
    </location>
</feature>
<dbReference type="RefSeq" id="WP_251804480.1">
    <property type="nucleotide sequence ID" value="NZ_JAMQOL010000082.1"/>
</dbReference>
<evidence type="ECO:0000256" key="1">
    <source>
        <dbReference type="SAM" id="MobiDB-lite"/>
    </source>
</evidence>
<protein>
    <submittedName>
        <fullName evidence="2">Uncharacterized protein</fullName>
    </submittedName>
</protein>
<keyword evidence="3" id="KW-1185">Reference proteome</keyword>
<feature type="region of interest" description="Disordered" evidence="1">
    <location>
        <begin position="1"/>
        <end position="38"/>
    </location>
</feature>
<evidence type="ECO:0000313" key="3">
    <source>
        <dbReference type="Proteomes" id="UP001523216"/>
    </source>
</evidence>